<name>A0AAF0TMF1_SOLVR</name>
<dbReference type="Gene3D" id="1.10.340.70">
    <property type="match status" value="1"/>
</dbReference>
<feature type="domain" description="Integrase zinc-binding" evidence="2">
    <location>
        <begin position="108"/>
        <end position="160"/>
    </location>
</feature>
<protein>
    <recommendedName>
        <fullName evidence="2">Integrase zinc-binding domain-containing protein</fullName>
    </recommendedName>
</protein>
<organism evidence="3 4">
    <name type="scientific">Solanum verrucosum</name>
    <dbReference type="NCBI Taxonomy" id="315347"/>
    <lineage>
        <taxon>Eukaryota</taxon>
        <taxon>Viridiplantae</taxon>
        <taxon>Streptophyta</taxon>
        <taxon>Embryophyta</taxon>
        <taxon>Tracheophyta</taxon>
        <taxon>Spermatophyta</taxon>
        <taxon>Magnoliopsida</taxon>
        <taxon>eudicotyledons</taxon>
        <taxon>Gunneridae</taxon>
        <taxon>Pentapetalae</taxon>
        <taxon>asterids</taxon>
        <taxon>lamiids</taxon>
        <taxon>Solanales</taxon>
        <taxon>Solanaceae</taxon>
        <taxon>Solanoideae</taxon>
        <taxon>Solaneae</taxon>
        <taxon>Solanum</taxon>
    </lineage>
</organism>
<dbReference type="PANTHER" id="PTHR37984">
    <property type="entry name" value="PROTEIN CBG26694"/>
    <property type="match status" value="1"/>
</dbReference>
<evidence type="ECO:0000313" key="3">
    <source>
        <dbReference type="EMBL" id="WMV25086.1"/>
    </source>
</evidence>
<evidence type="ECO:0000256" key="1">
    <source>
        <dbReference type="SAM" id="SignalP"/>
    </source>
</evidence>
<dbReference type="InterPro" id="IPR043502">
    <property type="entry name" value="DNA/RNA_pol_sf"/>
</dbReference>
<keyword evidence="1" id="KW-0732">Signal</keyword>
<dbReference type="AlphaFoldDB" id="A0AAF0TMF1"/>
<evidence type="ECO:0000313" key="4">
    <source>
        <dbReference type="Proteomes" id="UP001234989"/>
    </source>
</evidence>
<dbReference type="InterPro" id="IPR041588">
    <property type="entry name" value="Integrase_H2C2"/>
</dbReference>
<dbReference type="Pfam" id="PF17921">
    <property type="entry name" value="Integrase_H2C2"/>
    <property type="match status" value="1"/>
</dbReference>
<sequence>MVSSLLVTLRWYLSVGGGMERYPYIAQVRLQCSRNGPLKFRVFRVNNNHPVDTTCSSRVALSVAFLSHIISGEGICVETQKIEAVQNWPRPTSPTDKRSFLGLSGYYRRIMEEAHSLRYSIYPGSKKMYSHLRKVYWWISMKRCIVEFVAKCPNCQQVKVEHQRTCDMAQNIDLPKWKWEMIDMDFITGVP</sequence>
<dbReference type="InterPro" id="IPR050951">
    <property type="entry name" value="Retrovirus_Pol_polyprotein"/>
</dbReference>
<gene>
    <name evidence="3" type="ORF">MTR67_018471</name>
</gene>
<dbReference type="Proteomes" id="UP001234989">
    <property type="component" value="Chromosome 4"/>
</dbReference>
<keyword evidence="4" id="KW-1185">Reference proteome</keyword>
<dbReference type="SUPFAM" id="SSF56672">
    <property type="entry name" value="DNA/RNA polymerases"/>
    <property type="match status" value="1"/>
</dbReference>
<proteinExistence type="predicted"/>
<dbReference type="PANTHER" id="PTHR37984:SF5">
    <property type="entry name" value="PROTEIN NYNRIN-LIKE"/>
    <property type="match status" value="1"/>
</dbReference>
<reference evidence="3" key="1">
    <citation type="submission" date="2023-08" db="EMBL/GenBank/DDBJ databases">
        <title>A de novo genome assembly of Solanum verrucosum Schlechtendal, a Mexican diploid species geographically isolated from the other diploid A-genome species in potato relatives.</title>
        <authorList>
            <person name="Hosaka K."/>
        </authorList>
    </citation>
    <scope>NUCLEOTIDE SEQUENCE</scope>
    <source>
        <tissue evidence="3">Young leaves</tissue>
    </source>
</reference>
<feature type="signal peptide" evidence="1">
    <location>
        <begin position="1"/>
        <end position="18"/>
    </location>
</feature>
<accession>A0AAF0TMF1</accession>
<evidence type="ECO:0000259" key="2">
    <source>
        <dbReference type="Pfam" id="PF17921"/>
    </source>
</evidence>
<feature type="chain" id="PRO_5042118511" description="Integrase zinc-binding domain-containing protein" evidence="1">
    <location>
        <begin position="19"/>
        <end position="191"/>
    </location>
</feature>
<dbReference type="EMBL" id="CP133615">
    <property type="protein sequence ID" value="WMV25086.1"/>
    <property type="molecule type" value="Genomic_DNA"/>
</dbReference>